<dbReference type="InterPro" id="IPR014790">
    <property type="entry name" value="MutL_C"/>
</dbReference>
<dbReference type="CDD" id="cd16926">
    <property type="entry name" value="HATPase_MutL-MLH-PMS-like"/>
    <property type="match status" value="1"/>
</dbReference>
<dbReference type="NCBIfam" id="TIGR00585">
    <property type="entry name" value="mutl"/>
    <property type="match status" value="1"/>
</dbReference>
<dbReference type="SUPFAM" id="SSF118116">
    <property type="entry name" value="DNA mismatch repair protein MutL"/>
    <property type="match status" value="1"/>
</dbReference>
<dbReference type="Pfam" id="PF01119">
    <property type="entry name" value="DNA_mis_repair"/>
    <property type="match status" value="1"/>
</dbReference>
<name>A0ABU4G420_9BACL</name>
<comment type="similarity">
    <text evidence="1 4">Belongs to the DNA mismatch repair MutL/HexB family.</text>
</comment>
<dbReference type="InterPro" id="IPR042121">
    <property type="entry name" value="MutL_C_regsub"/>
</dbReference>
<evidence type="ECO:0000256" key="3">
    <source>
        <dbReference type="ARBA" id="ARBA00023204"/>
    </source>
</evidence>
<comment type="function">
    <text evidence="4">This protein is involved in the repair of mismatches in DNA. It is required for dam-dependent methyl-directed DNA mismatch repair. May act as a 'molecular matchmaker', a protein that promotes the formation of a stable complex between two or more DNA-binding proteins in an ATP-dependent manner without itself being part of a final effector complex.</text>
</comment>
<dbReference type="SMART" id="SM01340">
    <property type="entry name" value="DNA_mis_repair"/>
    <property type="match status" value="1"/>
</dbReference>
<evidence type="ECO:0000313" key="7">
    <source>
        <dbReference type="EMBL" id="MDW0111704.1"/>
    </source>
</evidence>
<dbReference type="SMART" id="SM00853">
    <property type="entry name" value="MutL_C"/>
    <property type="match status" value="1"/>
</dbReference>
<dbReference type="RefSeq" id="WP_317941590.1">
    <property type="nucleotide sequence ID" value="NZ_JAUBDI010000001.1"/>
</dbReference>
<evidence type="ECO:0000259" key="5">
    <source>
        <dbReference type="SMART" id="SM00853"/>
    </source>
</evidence>
<dbReference type="HAMAP" id="MF_00149">
    <property type="entry name" value="DNA_mis_repair"/>
    <property type="match status" value="1"/>
</dbReference>
<dbReference type="InterPro" id="IPR020667">
    <property type="entry name" value="DNA_mismatch_repair_MutL"/>
</dbReference>
<dbReference type="EMBL" id="JAUBDI010000001">
    <property type="protein sequence ID" value="MDW0111704.1"/>
    <property type="molecule type" value="Genomic_DNA"/>
</dbReference>
<dbReference type="NCBIfam" id="NF000950">
    <property type="entry name" value="PRK00095.1-3"/>
    <property type="match status" value="1"/>
</dbReference>
<dbReference type="Pfam" id="PF13589">
    <property type="entry name" value="HATPase_c_3"/>
    <property type="match status" value="1"/>
</dbReference>
<dbReference type="GO" id="GO:0004519">
    <property type="term" value="F:endonuclease activity"/>
    <property type="evidence" value="ECO:0007669"/>
    <property type="project" value="UniProtKB-KW"/>
</dbReference>
<dbReference type="InterPro" id="IPR014762">
    <property type="entry name" value="DNA_mismatch_repair_CS"/>
</dbReference>
<evidence type="ECO:0000256" key="1">
    <source>
        <dbReference type="ARBA" id="ARBA00006082"/>
    </source>
</evidence>
<dbReference type="InterPro" id="IPR014721">
    <property type="entry name" value="Ribsml_uS5_D2-typ_fold_subgr"/>
</dbReference>
<dbReference type="Gene3D" id="3.30.1370.100">
    <property type="entry name" value="MutL, C-terminal domain, regulatory subdomain"/>
    <property type="match status" value="1"/>
</dbReference>
<keyword evidence="8" id="KW-1185">Reference proteome</keyword>
<dbReference type="InterPro" id="IPR036890">
    <property type="entry name" value="HATPase_C_sf"/>
</dbReference>
<sequence>MDVISVMDDTLSNKIAAGEVVERPASIVKELVENSIDAESTVIEIALEEAGLTSIRVTDNGKGMSARDAVVAFERHATSKISNEHDLFRIRTLGFRGEALASIASVSKVSLWTSDGETEGTEVQIEGGMVVKQSNAAYRKGTDMTVAQLFYNTPARLKYMKTIQTELGHTIDLVNRLAISHPHISFKLMHHSQVLLQTAGKGDQRRVLHDIYGTAVAKKMVPFHGENADFKVSGFVTLPEMTRASKNYMTLIVNGRWVKSYAANQAVLDGLHTYLPIGRFPISVVNVETDPFLTDVNVHPSKQHIRLSKEADLFALIKTAVHEAVKKAIIVPEAIKRQVIQQPPSEQVTMWNDMKPTQTTMKEMHHQVDREEKKESLTVPDNLEVHFEKDVHSKQEIEQADSVKQAQTIFEQPLPMKESTVEETIHTIQLEEQIEPPQQTDVKMDKRFPSLVPVGQVHGTYIVAQNEDGFYLIDQHAAQERIKYEFFRDKLSRPQEDERQMLLMPLIFHYSGDERVKIEENIQALHDVGVFLEEFGPSSYTVKEYPAWFPANEATTLIEELIEQVLETQRTDIGKLREETAIMMSCKKSIKANHYLTFADMERLLHDLSLAENPYTCPHGRPVLIHFTTYEIEKMFKRVM</sequence>
<dbReference type="InterPro" id="IPR042120">
    <property type="entry name" value="MutL_C_dimsub"/>
</dbReference>
<dbReference type="Gene3D" id="3.30.1540.20">
    <property type="entry name" value="MutL, C-terminal domain, dimerisation subdomain"/>
    <property type="match status" value="1"/>
</dbReference>
<comment type="caution">
    <text evidence="7">The sequence shown here is derived from an EMBL/GenBank/DDBJ whole genome shotgun (WGS) entry which is preliminary data.</text>
</comment>
<dbReference type="CDD" id="cd00782">
    <property type="entry name" value="MutL_Trans"/>
    <property type="match status" value="1"/>
</dbReference>
<dbReference type="InterPro" id="IPR002099">
    <property type="entry name" value="MutL/Mlh/PMS"/>
</dbReference>
<dbReference type="PANTHER" id="PTHR10073:SF12">
    <property type="entry name" value="DNA MISMATCH REPAIR PROTEIN MLH1"/>
    <property type="match status" value="1"/>
</dbReference>
<evidence type="ECO:0000259" key="6">
    <source>
        <dbReference type="SMART" id="SM01340"/>
    </source>
</evidence>
<dbReference type="PROSITE" id="PS00058">
    <property type="entry name" value="DNA_MISMATCH_REPAIR_1"/>
    <property type="match status" value="1"/>
</dbReference>
<dbReference type="PANTHER" id="PTHR10073">
    <property type="entry name" value="DNA MISMATCH REPAIR PROTEIN MLH, PMS, MUTL"/>
    <property type="match status" value="1"/>
</dbReference>
<feature type="domain" description="DNA mismatch repair protein S5" evidence="6">
    <location>
        <begin position="208"/>
        <end position="326"/>
    </location>
</feature>
<accession>A0ABU4G420</accession>
<dbReference type="InterPro" id="IPR038973">
    <property type="entry name" value="MutL/Mlh/Pms-like"/>
</dbReference>
<dbReference type="Gene3D" id="3.30.565.10">
    <property type="entry name" value="Histidine kinase-like ATPase, C-terminal domain"/>
    <property type="match status" value="1"/>
</dbReference>
<protein>
    <recommendedName>
        <fullName evidence="4">DNA mismatch repair protein MutL</fullName>
    </recommendedName>
</protein>
<evidence type="ECO:0000256" key="4">
    <source>
        <dbReference type="HAMAP-Rule" id="MF_00149"/>
    </source>
</evidence>
<keyword evidence="7" id="KW-0378">Hydrolase</keyword>
<dbReference type="Gene3D" id="3.30.230.10">
    <property type="match status" value="1"/>
</dbReference>
<feature type="domain" description="MutL C-terminal dimerisation" evidence="5">
    <location>
        <begin position="453"/>
        <end position="596"/>
    </location>
</feature>
<dbReference type="Pfam" id="PF08676">
    <property type="entry name" value="MutL_C"/>
    <property type="match status" value="1"/>
</dbReference>
<organism evidence="7 8">
    <name type="scientific">Sporosarcina saromensis</name>
    <dbReference type="NCBI Taxonomy" id="359365"/>
    <lineage>
        <taxon>Bacteria</taxon>
        <taxon>Bacillati</taxon>
        <taxon>Bacillota</taxon>
        <taxon>Bacilli</taxon>
        <taxon>Bacillales</taxon>
        <taxon>Caryophanaceae</taxon>
        <taxon>Sporosarcina</taxon>
    </lineage>
</organism>
<keyword evidence="7" id="KW-0540">Nuclease</keyword>
<proteinExistence type="inferred from homology"/>
<keyword evidence="2 4" id="KW-0227">DNA damage</keyword>
<reference evidence="7 8" key="1">
    <citation type="submission" date="2023-06" db="EMBL/GenBank/DDBJ databases">
        <title>Sporosarcina sp. nov., isolated from Korean traditional fermented seafood 'Jeotgal'.</title>
        <authorList>
            <person name="Yang A.I."/>
            <person name="Shin N.-R."/>
        </authorList>
    </citation>
    <scope>NUCLEOTIDE SEQUENCE [LARGE SCALE GENOMIC DNA]</scope>
    <source>
        <strain evidence="7 8">KCTC13119</strain>
    </source>
</reference>
<dbReference type="Proteomes" id="UP001282284">
    <property type="component" value="Unassembled WGS sequence"/>
</dbReference>
<keyword evidence="3 4" id="KW-0234">DNA repair</keyword>
<evidence type="ECO:0000313" key="8">
    <source>
        <dbReference type="Proteomes" id="UP001282284"/>
    </source>
</evidence>
<dbReference type="SUPFAM" id="SSF54211">
    <property type="entry name" value="Ribosomal protein S5 domain 2-like"/>
    <property type="match status" value="1"/>
</dbReference>
<dbReference type="InterPro" id="IPR013507">
    <property type="entry name" value="DNA_mismatch_S5_2-like"/>
</dbReference>
<dbReference type="SUPFAM" id="SSF55874">
    <property type="entry name" value="ATPase domain of HSP90 chaperone/DNA topoisomerase II/histidine kinase"/>
    <property type="match status" value="1"/>
</dbReference>
<gene>
    <name evidence="4 7" type="primary">mutL</name>
    <name evidence="7" type="ORF">QT711_00810</name>
</gene>
<keyword evidence="7" id="KW-0255">Endonuclease</keyword>
<dbReference type="InterPro" id="IPR020568">
    <property type="entry name" value="Ribosomal_Su5_D2-typ_SF"/>
</dbReference>
<dbReference type="InterPro" id="IPR037198">
    <property type="entry name" value="MutL_C_sf"/>
</dbReference>
<evidence type="ECO:0000256" key="2">
    <source>
        <dbReference type="ARBA" id="ARBA00022763"/>
    </source>
</evidence>